<reference evidence="11" key="1">
    <citation type="submission" date="2021-01" db="EMBL/GenBank/DDBJ databases">
        <authorList>
            <consortium name="Genoscope - CEA"/>
            <person name="William W."/>
        </authorList>
    </citation>
    <scope>NUCLEOTIDE SEQUENCE</scope>
</reference>
<comment type="similarity">
    <text evidence="2">Belongs to the TMEM198 family.</text>
</comment>
<feature type="region of interest" description="Disordered" evidence="7">
    <location>
        <begin position="388"/>
        <end position="411"/>
    </location>
</feature>
<feature type="transmembrane region" description="Helical" evidence="8">
    <location>
        <begin position="310"/>
        <end position="333"/>
    </location>
</feature>
<keyword evidence="5 8" id="KW-0472">Membrane</keyword>
<evidence type="ECO:0000256" key="7">
    <source>
        <dbReference type="SAM" id="MobiDB-lite"/>
    </source>
</evidence>
<dbReference type="Proteomes" id="UP000683925">
    <property type="component" value="Unassembled WGS sequence"/>
</dbReference>
<keyword evidence="12" id="KW-1185">Reference proteome</keyword>
<dbReference type="EMBL" id="CAJJDP010000064">
    <property type="protein sequence ID" value="CAD8175558.1"/>
    <property type="molecule type" value="Genomic_DNA"/>
</dbReference>
<gene>
    <name evidence="11" type="ORF">POCTA_138.1.T0650269</name>
</gene>
<feature type="transmembrane region" description="Helical" evidence="8">
    <location>
        <begin position="285"/>
        <end position="303"/>
    </location>
</feature>
<feature type="signal peptide" evidence="9">
    <location>
        <begin position="1"/>
        <end position="22"/>
    </location>
</feature>
<feature type="domain" description="TM7S3/TM198-like" evidence="10">
    <location>
        <begin position="182"/>
        <end position="367"/>
    </location>
</feature>
<evidence type="ECO:0000256" key="1">
    <source>
        <dbReference type="ARBA" id="ARBA00004141"/>
    </source>
</evidence>
<evidence type="ECO:0000256" key="2">
    <source>
        <dbReference type="ARBA" id="ARBA00006244"/>
    </source>
</evidence>
<keyword evidence="9" id="KW-0732">Signal</keyword>
<dbReference type="OMA" id="YLWIAMI"/>
<feature type="transmembrane region" description="Helical" evidence="8">
    <location>
        <begin position="255"/>
        <end position="273"/>
    </location>
</feature>
<feature type="chain" id="PRO_5035865544" description="Transmembrane protein 198" evidence="9">
    <location>
        <begin position="23"/>
        <end position="424"/>
    </location>
</feature>
<comment type="subcellular location">
    <subcellularLocation>
        <location evidence="1">Membrane</location>
        <topology evidence="1">Multi-pass membrane protein</topology>
    </subcellularLocation>
</comment>
<proteinExistence type="inferred from homology"/>
<accession>A0A8S1VD27</accession>
<dbReference type="GO" id="GO:0005886">
    <property type="term" value="C:plasma membrane"/>
    <property type="evidence" value="ECO:0007669"/>
    <property type="project" value="TreeGrafter"/>
</dbReference>
<evidence type="ECO:0000256" key="4">
    <source>
        <dbReference type="ARBA" id="ARBA00022989"/>
    </source>
</evidence>
<evidence type="ECO:0000256" key="8">
    <source>
        <dbReference type="SAM" id="Phobius"/>
    </source>
</evidence>
<sequence length="424" mass="48093">MKYKYFILILGCLLITINGSKCKKVINSDAIYIFDDLQTKEYKQILNETSTLYFRFCQPILKCPELAVTTFAVIINNEGKSEQQCISLVNTDSYFADSFELINEEEPNEGVHAEFNNTLNGFAVKYVLYCSEQQEDLEILDISYEKEKQLYQIEMEADNGCHLVLFSKIVEFLQDNNKFLSAILIVIGLTECLMGKKILKPTLFIFGYLMGFFFALYISSELDIGDNPFYLWIAMIIAVLLGAFVGGLSMHLDKAGIVAVGIGLGVVLSLLLWNALLVKFVTSEYILYSIIVILSFGFSVLSFRLFDHLIIFSTSFLGSYLVFKAIGLIAGGFPSEIKSISGNSDYRYYIYFTCIIILACFGIYYQYKQWGQKIITYDEIVSSMMNGNQQTDHQDPLLNEPGNNSEDQIELKEINQKSEVKGFS</sequence>
<protein>
    <recommendedName>
        <fullName evidence="6">Transmembrane protein 198</fullName>
    </recommendedName>
</protein>
<evidence type="ECO:0000256" key="3">
    <source>
        <dbReference type="ARBA" id="ARBA00022692"/>
    </source>
</evidence>
<dbReference type="Pfam" id="PF13886">
    <property type="entry name" value="TM7S3_TM198"/>
    <property type="match status" value="1"/>
</dbReference>
<feature type="transmembrane region" description="Helical" evidence="8">
    <location>
        <begin position="348"/>
        <end position="367"/>
    </location>
</feature>
<evidence type="ECO:0000313" key="11">
    <source>
        <dbReference type="EMBL" id="CAD8175558.1"/>
    </source>
</evidence>
<keyword evidence="3 8" id="KW-0812">Transmembrane</keyword>
<evidence type="ECO:0000313" key="12">
    <source>
        <dbReference type="Proteomes" id="UP000683925"/>
    </source>
</evidence>
<evidence type="ECO:0000256" key="6">
    <source>
        <dbReference type="ARBA" id="ARBA00049737"/>
    </source>
</evidence>
<dbReference type="PANTHER" id="PTHR31247">
    <property type="entry name" value="TRANSMEMBRANE PROTEIN 198 FAMILY MEMBER"/>
    <property type="match status" value="1"/>
</dbReference>
<feature type="transmembrane region" description="Helical" evidence="8">
    <location>
        <begin position="202"/>
        <end position="218"/>
    </location>
</feature>
<dbReference type="PANTHER" id="PTHR31247:SF5">
    <property type="entry name" value="DUF4203 DOMAIN-CONTAINING PROTEIN"/>
    <property type="match status" value="1"/>
</dbReference>
<evidence type="ECO:0000256" key="5">
    <source>
        <dbReference type="ARBA" id="ARBA00023136"/>
    </source>
</evidence>
<comment type="caution">
    <text evidence="11">The sequence shown here is derived from an EMBL/GenBank/DDBJ whole genome shotgun (WGS) entry which is preliminary data.</text>
</comment>
<dbReference type="InterPro" id="IPR025256">
    <property type="entry name" value="TM7S3/TM198-like_dom"/>
</dbReference>
<evidence type="ECO:0000256" key="9">
    <source>
        <dbReference type="SAM" id="SignalP"/>
    </source>
</evidence>
<dbReference type="InterPro" id="IPR040236">
    <property type="entry name" value="TMEM198"/>
</dbReference>
<dbReference type="OrthoDB" id="298181at2759"/>
<evidence type="ECO:0000259" key="10">
    <source>
        <dbReference type="Pfam" id="PF13886"/>
    </source>
</evidence>
<name>A0A8S1VD27_PAROT</name>
<dbReference type="AlphaFoldDB" id="A0A8S1VD27"/>
<organism evidence="11 12">
    <name type="scientific">Paramecium octaurelia</name>
    <dbReference type="NCBI Taxonomy" id="43137"/>
    <lineage>
        <taxon>Eukaryota</taxon>
        <taxon>Sar</taxon>
        <taxon>Alveolata</taxon>
        <taxon>Ciliophora</taxon>
        <taxon>Intramacronucleata</taxon>
        <taxon>Oligohymenophorea</taxon>
        <taxon>Peniculida</taxon>
        <taxon>Parameciidae</taxon>
        <taxon>Paramecium</taxon>
    </lineage>
</organism>
<keyword evidence="4 8" id="KW-1133">Transmembrane helix</keyword>
<feature type="transmembrane region" description="Helical" evidence="8">
    <location>
        <begin position="230"/>
        <end position="248"/>
    </location>
</feature>